<accession>A9A5R2</accession>
<dbReference type="Proteomes" id="UP000000792">
    <property type="component" value="Chromosome"/>
</dbReference>
<dbReference type="EMBL" id="CP000866">
    <property type="protein sequence ID" value="ABX13067.1"/>
    <property type="molecule type" value="Genomic_DNA"/>
</dbReference>
<dbReference type="eggNOG" id="arCOG08747">
    <property type="taxonomic scope" value="Archaea"/>
</dbReference>
<name>A9A5R2_NITMS</name>
<evidence type="ECO:0008006" key="3">
    <source>
        <dbReference type="Google" id="ProtNLM"/>
    </source>
</evidence>
<dbReference type="RefSeq" id="WP_012215554.1">
    <property type="nucleotide sequence ID" value="NC_010085.1"/>
</dbReference>
<keyword evidence="2" id="KW-1185">Reference proteome</keyword>
<dbReference type="EnsemblBacteria" id="ABX13067">
    <property type="protein sequence ID" value="ABX13067"/>
    <property type="gene ID" value="Nmar_1171"/>
</dbReference>
<proteinExistence type="predicted"/>
<dbReference type="OrthoDB" id="6714at2157"/>
<dbReference type="STRING" id="436308.Nmar_1171"/>
<reference evidence="1 2" key="1">
    <citation type="journal article" date="2010" name="Proc. Natl. Acad. Sci. U.S.A.">
        <title>Nitrosopumilus maritimus genome reveals unique mechanisms for nitrification and autotrophy in globally distributed marine crenarchaea.</title>
        <authorList>
            <person name="Walker C.B."/>
            <person name="de la Torre J.R."/>
            <person name="Klotz M.G."/>
            <person name="Urakawa H."/>
            <person name="Pinel N."/>
            <person name="Arp D.J."/>
            <person name="Brochier-Armanet C."/>
            <person name="Chain P.S."/>
            <person name="Chan P.P."/>
            <person name="Gollabgir A."/>
            <person name="Hemp J."/>
            <person name="Hugler M."/>
            <person name="Karr E.A."/>
            <person name="Konneke M."/>
            <person name="Shin M."/>
            <person name="Lawton T.J."/>
            <person name="Lowe T."/>
            <person name="Martens-Habbena W."/>
            <person name="Sayavedra-Soto L.A."/>
            <person name="Lang D."/>
            <person name="Sievert S.M."/>
            <person name="Rosenzweig A.C."/>
            <person name="Manning G."/>
            <person name="Stahl D.A."/>
        </authorList>
    </citation>
    <scope>NUCLEOTIDE SEQUENCE [LARGE SCALE GENOMIC DNA]</scope>
    <source>
        <strain evidence="1 2">SCM1</strain>
    </source>
</reference>
<protein>
    <recommendedName>
        <fullName evidence="3">Thiol-disulphide oxidoreductase DCC</fullName>
    </recommendedName>
</protein>
<dbReference type="GeneID" id="5773648"/>
<gene>
    <name evidence="1" type="ordered locus">Nmar_1171</name>
</gene>
<organism evidence="1 2">
    <name type="scientific">Nitrosopumilus maritimus (strain SCM1)</name>
    <dbReference type="NCBI Taxonomy" id="436308"/>
    <lineage>
        <taxon>Archaea</taxon>
        <taxon>Nitrososphaerota</taxon>
        <taxon>Nitrososphaeria</taxon>
        <taxon>Nitrosopumilales</taxon>
        <taxon>Nitrosopumilaceae</taxon>
        <taxon>Nitrosopumilus</taxon>
    </lineage>
</organism>
<dbReference type="KEGG" id="nmr:Nmar_1171"/>
<dbReference type="AlphaFoldDB" id="A9A5R2"/>
<dbReference type="InParanoid" id="A9A5R2"/>
<sequence>MEIQEISPVVIYDNACHLCAKFASTVNFFARGKIALVGHYSETGEKLRKQYLDSSATEMFWFIDGKNAYGGRAALLPLIGEILFSKKRAPIQTIVEETCDAGCKAPNAVFVRSASLFTHSKKIKIN</sequence>
<evidence type="ECO:0000313" key="2">
    <source>
        <dbReference type="Proteomes" id="UP000000792"/>
    </source>
</evidence>
<dbReference type="HOGENOM" id="CLU_161796_0_0_2"/>
<evidence type="ECO:0000313" key="1">
    <source>
        <dbReference type="EMBL" id="ABX13067.1"/>
    </source>
</evidence>